<evidence type="ECO:0000259" key="1">
    <source>
        <dbReference type="Pfam" id="PF13467"/>
    </source>
</evidence>
<dbReference type="RefSeq" id="WP_420243405.1">
    <property type="nucleotide sequence ID" value="NZ_BOPV01000001.1"/>
</dbReference>
<dbReference type="InterPro" id="IPR027373">
    <property type="entry name" value="RHH_dom"/>
</dbReference>
<comment type="caution">
    <text evidence="2">The sequence shown here is derived from an EMBL/GenBank/DDBJ whole genome shotgun (WGS) entry which is preliminary data.</text>
</comment>
<proteinExistence type="predicted"/>
<gene>
    <name evidence="2" type="ORF">TMPK1_25400</name>
</gene>
<dbReference type="InterPro" id="IPR038268">
    <property type="entry name" value="RHH_sf"/>
</dbReference>
<accession>A0A8S8XA16</accession>
<sequence length="90" mass="9730">MGEAREHDRAQQVSSGSGALTLKKRSLTIAGHQTSISLEPVFWDELKRAATDDGRSIAQLVADIDAQRTGNLSSAIRVWVVDRLKRSGAA</sequence>
<dbReference type="AlphaFoldDB" id="A0A8S8XA16"/>
<keyword evidence="3" id="KW-1185">Reference proteome</keyword>
<dbReference type="Pfam" id="PF13467">
    <property type="entry name" value="RHH_4"/>
    <property type="match status" value="1"/>
</dbReference>
<protein>
    <recommendedName>
        <fullName evidence="1">Ribbon-helix-helix domain-containing protein</fullName>
    </recommendedName>
</protein>
<name>A0A8S8XA16_9PROT</name>
<dbReference type="Gene3D" id="1.10.3990.20">
    <property type="entry name" value="protein bp1543"/>
    <property type="match status" value="1"/>
</dbReference>
<feature type="domain" description="Ribbon-helix-helix" evidence="1">
    <location>
        <begin position="23"/>
        <end position="83"/>
    </location>
</feature>
<dbReference type="Proteomes" id="UP000681075">
    <property type="component" value="Unassembled WGS sequence"/>
</dbReference>
<dbReference type="EMBL" id="BOPV01000001">
    <property type="protein sequence ID" value="GIL40303.1"/>
    <property type="molecule type" value="Genomic_DNA"/>
</dbReference>
<organism evidence="2 3">
    <name type="scientific">Roseiterribacter gracilis</name>
    <dbReference type="NCBI Taxonomy" id="2812848"/>
    <lineage>
        <taxon>Bacteria</taxon>
        <taxon>Pseudomonadati</taxon>
        <taxon>Pseudomonadota</taxon>
        <taxon>Alphaproteobacteria</taxon>
        <taxon>Rhodospirillales</taxon>
        <taxon>Roseiterribacteraceae</taxon>
        <taxon>Roseiterribacter</taxon>
    </lineage>
</organism>
<evidence type="ECO:0000313" key="2">
    <source>
        <dbReference type="EMBL" id="GIL40303.1"/>
    </source>
</evidence>
<evidence type="ECO:0000313" key="3">
    <source>
        <dbReference type="Proteomes" id="UP000681075"/>
    </source>
</evidence>
<reference evidence="2" key="1">
    <citation type="submission" date="2021-02" db="EMBL/GenBank/DDBJ databases">
        <title>Genome sequence of Rhodospirillales sp. strain TMPK1 isolated from soil.</title>
        <authorList>
            <person name="Nakai R."/>
            <person name="Kusada H."/>
            <person name="Tamaki H."/>
        </authorList>
    </citation>
    <scope>NUCLEOTIDE SEQUENCE</scope>
    <source>
        <strain evidence="2">TMPK1</strain>
    </source>
</reference>